<reference evidence="1" key="1">
    <citation type="submission" date="2021-01" db="EMBL/GenBank/DDBJ databases">
        <authorList>
            <consortium name="Genoscope - CEA"/>
            <person name="William W."/>
        </authorList>
    </citation>
    <scope>NUCLEOTIDE SEQUENCE</scope>
</reference>
<organism evidence="1 2">
    <name type="scientific">Paramecium sonneborni</name>
    <dbReference type="NCBI Taxonomy" id="65129"/>
    <lineage>
        <taxon>Eukaryota</taxon>
        <taxon>Sar</taxon>
        <taxon>Alveolata</taxon>
        <taxon>Ciliophora</taxon>
        <taxon>Intramacronucleata</taxon>
        <taxon>Oligohymenophorea</taxon>
        <taxon>Peniculida</taxon>
        <taxon>Parameciidae</taxon>
        <taxon>Paramecium</taxon>
    </lineage>
</organism>
<sequence>MFRPLKYQINQNNQIPITIHLCGVKEYVQDSQINEKMQLLSWTKHQLQTVSMCMFKSQLLITNREVEIQQGQILENVQNGFLNKIAISQRKFTFIYEVNRLTFLKRMNLFGQTFVFELKEGVFQKNEEKTIQLIKNQNPHEYRLSLIYDQEKNMIVLRQKTYIYIIKMNDGKFKIVDYLNCDSYQIYGNIKNNGKYLIY</sequence>
<evidence type="ECO:0000313" key="2">
    <source>
        <dbReference type="Proteomes" id="UP000692954"/>
    </source>
</evidence>
<protein>
    <submittedName>
        <fullName evidence="1">Uncharacterized protein</fullName>
    </submittedName>
</protein>
<keyword evidence="2" id="KW-1185">Reference proteome</keyword>
<accession>A0A8S1RLI7</accession>
<proteinExistence type="predicted"/>
<gene>
    <name evidence="1" type="ORF">PSON_ATCC_30995.1.T2240013</name>
</gene>
<dbReference type="AlphaFoldDB" id="A0A8S1RLI7"/>
<dbReference type="EMBL" id="CAJJDN010000224">
    <property type="protein sequence ID" value="CAD8129461.1"/>
    <property type="molecule type" value="Genomic_DNA"/>
</dbReference>
<name>A0A8S1RLI7_9CILI</name>
<dbReference type="Proteomes" id="UP000692954">
    <property type="component" value="Unassembled WGS sequence"/>
</dbReference>
<comment type="caution">
    <text evidence="1">The sequence shown here is derived from an EMBL/GenBank/DDBJ whole genome shotgun (WGS) entry which is preliminary data.</text>
</comment>
<evidence type="ECO:0000313" key="1">
    <source>
        <dbReference type="EMBL" id="CAD8129461.1"/>
    </source>
</evidence>